<dbReference type="STRING" id="158189.SpiBuddy_1534"/>
<evidence type="ECO:0000313" key="5">
    <source>
        <dbReference type="EMBL" id="ADY13359.1"/>
    </source>
</evidence>
<accession>F0RZ78</accession>
<dbReference type="InterPro" id="IPR035994">
    <property type="entry name" value="Nucleoside_phosphorylase_sf"/>
</dbReference>
<dbReference type="EC" id="2.4.2.1" evidence="3"/>
<keyword evidence="2 3" id="KW-0808">Transferase</keyword>
<dbReference type="Pfam" id="PF01048">
    <property type="entry name" value="PNP_UDP_1"/>
    <property type="match status" value="1"/>
</dbReference>
<evidence type="ECO:0000313" key="6">
    <source>
        <dbReference type="Proteomes" id="UP000008466"/>
    </source>
</evidence>
<keyword evidence="1 3" id="KW-0328">Glycosyltransferase</keyword>
<dbReference type="Proteomes" id="UP000008466">
    <property type="component" value="Chromosome"/>
</dbReference>
<name>F0RZ78_SPHGB</name>
<evidence type="ECO:0000256" key="1">
    <source>
        <dbReference type="ARBA" id="ARBA00022676"/>
    </source>
</evidence>
<dbReference type="GO" id="GO:0017061">
    <property type="term" value="F:S-methyl-5-thioadenosine phosphorylase activity"/>
    <property type="evidence" value="ECO:0007669"/>
    <property type="project" value="InterPro"/>
</dbReference>
<feature type="binding site" evidence="3">
    <location>
        <begin position="204"/>
        <end position="206"/>
    </location>
    <ligand>
        <name>substrate</name>
    </ligand>
</feature>
<feature type="domain" description="Nucleoside phosphorylase" evidence="4">
    <location>
        <begin position="4"/>
        <end position="238"/>
    </location>
</feature>
<evidence type="ECO:0000259" key="4">
    <source>
        <dbReference type="Pfam" id="PF01048"/>
    </source>
</evidence>
<dbReference type="SUPFAM" id="SSF53167">
    <property type="entry name" value="Purine and uridine phosphorylases"/>
    <property type="match status" value="1"/>
</dbReference>
<proteinExistence type="inferred from homology"/>
<evidence type="ECO:0000256" key="2">
    <source>
        <dbReference type="ARBA" id="ARBA00022679"/>
    </source>
</evidence>
<gene>
    <name evidence="5" type="ordered locus">SpiBuddy_1534</name>
</gene>
<feature type="binding site" evidence="3">
    <location>
        <position position="180"/>
    </location>
    <ligand>
        <name>substrate</name>
    </ligand>
</feature>
<dbReference type="EMBL" id="CP002541">
    <property type="protein sequence ID" value="ADY13359.1"/>
    <property type="molecule type" value="Genomic_DNA"/>
</dbReference>
<dbReference type="GO" id="GO:0019509">
    <property type="term" value="P:L-methionine salvage from methylthioadenosine"/>
    <property type="evidence" value="ECO:0007669"/>
    <property type="project" value="TreeGrafter"/>
</dbReference>
<feature type="site" description="Important for substrate specificity" evidence="3">
    <location>
        <position position="162"/>
    </location>
</feature>
<dbReference type="Gene3D" id="3.40.50.1580">
    <property type="entry name" value="Nucleoside phosphorylase domain"/>
    <property type="match status" value="1"/>
</dbReference>
<comment type="similarity">
    <text evidence="3">Belongs to the PNP/MTAP phosphorylase family. MTAP subfamily.</text>
</comment>
<keyword evidence="3" id="KW-0660">Purine salvage</keyword>
<comment type="pathway">
    <text evidence="3">Purine metabolism; purine nucleoside salvage.</text>
</comment>
<dbReference type="OrthoDB" id="1523230at2"/>
<comment type="function">
    <text evidence="3">Purine nucleoside phosphorylase which is highly specific for 6-oxopurine nucleosides. Cleaves guanosine or inosine to respective bases and sugar-1-phosphate molecules. Involved in purine salvage.</text>
</comment>
<comment type="catalytic activity">
    <reaction evidence="3">
        <text>a purine D-ribonucleoside + phosphate = a purine nucleobase + alpha-D-ribose 1-phosphate</text>
        <dbReference type="Rhea" id="RHEA:19805"/>
        <dbReference type="ChEBI" id="CHEBI:26386"/>
        <dbReference type="ChEBI" id="CHEBI:43474"/>
        <dbReference type="ChEBI" id="CHEBI:57720"/>
        <dbReference type="ChEBI" id="CHEBI:142355"/>
        <dbReference type="EC" id="2.4.2.1"/>
    </reaction>
</comment>
<dbReference type="RefSeq" id="WP_013607209.1">
    <property type="nucleotide sequence ID" value="NC_015152.1"/>
</dbReference>
<comment type="miscellaneous">
    <text evidence="3">Although this enzyme belongs to the family of MTA phosphorylases based on sequence homology, it has been shown that conserved amino acid substitutions in the substrate binding pocket convert the substrate specificity of this enzyme from 6-aminopurines to 6-oxopurines.</text>
</comment>
<feature type="binding site" evidence="3">
    <location>
        <position position="181"/>
    </location>
    <ligand>
        <name>phosphate</name>
        <dbReference type="ChEBI" id="CHEBI:43474"/>
    </ligand>
</feature>
<dbReference type="KEGG" id="sbu:SpiBuddy_1534"/>
<feature type="site" description="Important for substrate specificity" evidence="3">
    <location>
        <position position="216"/>
    </location>
</feature>
<feature type="binding site" evidence="3">
    <location>
        <position position="9"/>
    </location>
    <ligand>
        <name>phosphate</name>
        <dbReference type="ChEBI" id="CHEBI:43474"/>
    </ligand>
</feature>
<keyword evidence="6" id="KW-1185">Reference proteome</keyword>
<dbReference type="GO" id="GO:0005829">
    <property type="term" value="C:cytosol"/>
    <property type="evidence" value="ECO:0007669"/>
    <property type="project" value="TreeGrafter"/>
</dbReference>
<dbReference type="HAMAP" id="MF_01963">
    <property type="entry name" value="MTAP"/>
    <property type="match status" value="1"/>
</dbReference>
<reference evidence="6" key="1">
    <citation type="submission" date="2011-02" db="EMBL/GenBank/DDBJ databases">
        <title>Complete sequence of Spirochaeta sp. Buddy.</title>
        <authorList>
            <person name="Lucas S."/>
            <person name="Copeland A."/>
            <person name="Lapidus A."/>
            <person name="Cheng J.-F."/>
            <person name="Goodwin L."/>
            <person name="Pitluck S."/>
            <person name="Zeytun A."/>
            <person name="Detter J.C."/>
            <person name="Han C."/>
            <person name="Tapia R."/>
            <person name="Land M."/>
            <person name="Hauser L."/>
            <person name="Kyrpides N."/>
            <person name="Ivanova N."/>
            <person name="Mikhailova N."/>
            <person name="Pagani I."/>
            <person name="Ritalahti K.M."/>
            <person name="Loeffler F.E."/>
            <person name="Woyke T."/>
        </authorList>
    </citation>
    <scope>NUCLEOTIDE SEQUENCE [LARGE SCALE GENOMIC DNA]</scope>
    <source>
        <strain evidence="6">ATCC BAA-1886 / DSM 22777 / Buddy</strain>
    </source>
</reference>
<dbReference type="HOGENOM" id="CLU_054456_0_2_12"/>
<feature type="binding site" evidence="3">
    <location>
        <begin position="47"/>
        <end position="48"/>
    </location>
    <ligand>
        <name>phosphate</name>
        <dbReference type="ChEBI" id="CHEBI:43474"/>
    </ligand>
</feature>
<dbReference type="UniPathway" id="UPA00606"/>
<protein>
    <recommendedName>
        <fullName evidence="3">Probable 6-oxopurine nucleoside phosphorylase</fullName>
        <ecNumber evidence="3">2.4.2.1</ecNumber>
    </recommendedName>
    <alternativeName>
        <fullName evidence="3">Purine nucleoside phosphorylase</fullName>
        <shortName evidence="3">PNP</shortName>
    </alternativeName>
</protein>
<dbReference type="PANTHER" id="PTHR42679:SF2">
    <property type="entry name" value="S-METHYL-5'-THIOADENOSINE PHOSPHORYLASE"/>
    <property type="match status" value="1"/>
</dbReference>
<comment type="subunit">
    <text evidence="3">Homohexamer. Dimer of a homotrimer.</text>
</comment>
<dbReference type="eggNOG" id="COG0005">
    <property type="taxonomic scope" value="Bacteria"/>
</dbReference>
<dbReference type="GO" id="GO:0006166">
    <property type="term" value="P:purine ribonucleoside salvage"/>
    <property type="evidence" value="ECO:0007669"/>
    <property type="project" value="UniProtKB-UniRule"/>
</dbReference>
<dbReference type="PANTHER" id="PTHR42679">
    <property type="entry name" value="S-METHYL-5'-THIOADENOSINE PHOSPHORYLASE"/>
    <property type="match status" value="1"/>
</dbReference>
<evidence type="ECO:0000256" key="3">
    <source>
        <dbReference type="HAMAP-Rule" id="MF_01963"/>
    </source>
</evidence>
<organism evidence="5 6">
    <name type="scientific">Sphaerochaeta globosa (strain ATCC BAA-1886 / DSM 22777 / Buddy)</name>
    <name type="common">Spirochaeta sp. (strain Buddy)</name>
    <dbReference type="NCBI Taxonomy" id="158189"/>
    <lineage>
        <taxon>Bacteria</taxon>
        <taxon>Pseudomonadati</taxon>
        <taxon>Spirochaetota</taxon>
        <taxon>Spirochaetia</taxon>
        <taxon>Spirochaetales</taxon>
        <taxon>Sphaerochaetaceae</taxon>
        <taxon>Sphaerochaeta</taxon>
    </lineage>
</organism>
<dbReference type="InterPro" id="IPR000845">
    <property type="entry name" value="Nucleoside_phosphorylase_d"/>
</dbReference>
<dbReference type="InterPro" id="IPR010044">
    <property type="entry name" value="MTAP"/>
</dbReference>
<dbReference type="AlphaFoldDB" id="F0RZ78"/>
<sequence>MNKAIIGGTGVGSLPNTSGPYTMRTKYGEVETYRCLIGTEEVLFLPRHGSHHTTPPHAINYRAQMTALKMEGISYAYALATSGSMESSITEGSLVVIEDFLDFTTSRIKTFFDGSDQRVAHTDMSDPYCRTLRDLFVQTAKQQGVGIHTGGVYVCTEGPRFEGKAEIAMLQKMGGTLVGMTGIPEVFLAKELGICYAAIGLISNMACGIRGENLAQIDHGKRVAEAKETAMHIISHIFRSQELTQERCDCSKAVLYL</sequence>
<dbReference type="CDD" id="cd09010">
    <property type="entry name" value="MTAP_SsMTAPII_like_MTIP"/>
    <property type="match status" value="1"/>
</dbReference>
<comment type="caution">
    <text evidence="3">Lacks conserved residue(s) required for the propagation of feature annotation.</text>
</comment>